<keyword evidence="1 2" id="KW-0238">DNA-binding</keyword>
<evidence type="ECO:0000256" key="1">
    <source>
        <dbReference type="ARBA" id="ARBA00023125"/>
    </source>
</evidence>
<dbReference type="EMBL" id="ACRN01000002">
    <property type="protein sequence ID" value="EHM89006.1"/>
    <property type="molecule type" value="Genomic_DNA"/>
</dbReference>
<dbReference type="AlphaFoldDB" id="G9PE26"/>
<dbReference type="InterPro" id="IPR001647">
    <property type="entry name" value="HTH_TetR"/>
</dbReference>
<evidence type="ECO:0000313" key="5">
    <source>
        <dbReference type="Proteomes" id="UP000003822"/>
    </source>
</evidence>
<dbReference type="SUPFAM" id="SSF46689">
    <property type="entry name" value="Homeodomain-like"/>
    <property type="match status" value="1"/>
</dbReference>
<evidence type="ECO:0000259" key="3">
    <source>
        <dbReference type="PROSITE" id="PS50977"/>
    </source>
</evidence>
<dbReference type="HOGENOM" id="CLU_1438255_0_0_11"/>
<reference evidence="4 5" key="1">
    <citation type="submission" date="2011-10" db="EMBL/GenBank/DDBJ databases">
        <title>The Genome Sequence of Actinomyces graevenitzii C83.</title>
        <authorList>
            <consortium name="The Broad Institute Genome Sequencing Platform"/>
            <consortium name="The Broad Institute Genome Sequencing Center for Infectious Disease"/>
            <person name="Earl A."/>
            <person name="Ward D."/>
            <person name="Feldgarden M."/>
            <person name="Gevers D."/>
            <person name="Sibley C.D."/>
            <person name="Field T.R."/>
            <person name="Grinwis M."/>
            <person name="Eshaghurshan C.S."/>
            <person name="Surette M.G."/>
            <person name="Young S.K."/>
            <person name="Zeng Q."/>
            <person name="Gargeya S."/>
            <person name="Fitzgerald M."/>
            <person name="Haas B."/>
            <person name="Abouelleil A."/>
            <person name="Alvarado L."/>
            <person name="Arachchi H.M."/>
            <person name="Berlin A."/>
            <person name="Brown A."/>
            <person name="Chapman S.B."/>
            <person name="Chen Z."/>
            <person name="Dunbar C."/>
            <person name="Freedman E."/>
            <person name="Gearin G."/>
            <person name="Goldberg J."/>
            <person name="Griggs A."/>
            <person name="Gujja S."/>
            <person name="Heiman D."/>
            <person name="Howarth C."/>
            <person name="Larson L."/>
            <person name="Lui A."/>
            <person name="MacDonald P.J.P."/>
            <person name="Montmayeur A."/>
            <person name="Murphy C."/>
            <person name="Neiman D."/>
            <person name="Pearson M."/>
            <person name="Priest M."/>
            <person name="Roberts A."/>
            <person name="Saif S."/>
            <person name="Shea T."/>
            <person name="Shenoy N."/>
            <person name="Sisk P."/>
            <person name="Stolte C."/>
            <person name="Sykes S."/>
            <person name="Wortman J."/>
            <person name="Nusbaum C."/>
            <person name="Birren B."/>
        </authorList>
    </citation>
    <scope>NUCLEOTIDE SEQUENCE [LARGE SCALE GENOMIC DNA]</scope>
    <source>
        <strain evidence="4 5">C83</strain>
    </source>
</reference>
<accession>G9PE26</accession>
<evidence type="ECO:0000256" key="2">
    <source>
        <dbReference type="PROSITE-ProRule" id="PRU00335"/>
    </source>
</evidence>
<dbReference type="InterPro" id="IPR009057">
    <property type="entry name" value="Homeodomain-like_sf"/>
</dbReference>
<evidence type="ECO:0000313" key="4">
    <source>
        <dbReference type="EMBL" id="EHM89006.1"/>
    </source>
</evidence>
<feature type="DNA-binding region" description="H-T-H motif" evidence="2">
    <location>
        <begin position="40"/>
        <end position="59"/>
    </location>
</feature>
<dbReference type="PROSITE" id="PS50977">
    <property type="entry name" value="HTH_TETR_2"/>
    <property type="match status" value="1"/>
</dbReference>
<proteinExistence type="predicted"/>
<feature type="domain" description="HTH tetR-type" evidence="3">
    <location>
        <begin position="16"/>
        <end position="77"/>
    </location>
</feature>
<gene>
    <name evidence="4" type="ORF">HMPREF0045_00419</name>
</gene>
<organism evidence="4 5">
    <name type="scientific">Actinomyces graevenitzii C83</name>
    <dbReference type="NCBI Taxonomy" id="435830"/>
    <lineage>
        <taxon>Bacteria</taxon>
        <taxon>Bacillati</taxon>
        <taxon>Actinomycetota</taxon>
        <taxon>Actinomycetes</taxon>
        <taxon>Actinomycetales</taxon>
        <taxon>Actinomycetaceae</taxon>
        <taxon>Actinomyces</taxon>
    </lineage>
</organism>
<name>G9PE26_9ACTO</name>
<sequence>MQYFRYMVDKQDQRWLRAEAAILQAYTRALEDPKSANQISVTSLAREAGINKATFYLHYRDLAQLRGAYLSTQVAKLVEAMDYLDKFFMQPREFAVRFADDSFARLAPLVEDPIFARELTSQLVGKLQELAVGQIGELDQSQIKMLWFICGGLVTLISALDPTQPADVETVLGDFLAALNQYRQSFSTRQVTAW</sequence>
<dbReference type="Gene3D" id="1.10.357.10">
    <property type="entry name" value="Tetracycline Repressor, domain 2"/>
    <property type="match status" value="1"/>
</dbReference>
<dbReference type="Proteomes" id="UP000003822">
    <property type="component" value="Unassembled WGS sequence"/>
</dbReference>
<comment type="caution">
    <text evidence="4">The sequence shown here is derived from an EMBL/GenBank/DDBJ whole genome shotgun (WGS) entry which is preliminary data.</text>
</comment>
<keyword evidence="5" id="KW-1185">Reference proteome</keyword>
<protein>
    <recommendedName>
        <fullName evidence="3">HTH tetR-type domain-containing protein</fullName>
    </recommendedName>
</protein>
<dbReference type="PATRIC" id="fig|435830.3.peg.406"/>
<dbReference type="GO" id="GO:0003677">
    <property type="term" value="F:DNA binding"/>
    <property type="evidence" value="ECO:0007669"/>
    <property type="project" value="UniProtKB-UniRule"/>
</dbReference>